<gene>
    <name evidence="2" type="ORF">AB0C36_26855</name>
</gene>
<dbReference type="RefSeq" id="WP_358358553.1">
    <property type="nucleotide sequence ID" value="NZ_JBEZFP010000080.1"/>
</dbReference>
<dbReference type="Pfam" id="PF19813">
    <property type="entry name" value="DUF6296"/>
    <property type="match status" value="1"/>
</dbReference>
<dbReference type="EMBL" id="JBEZFP010000080">
    <property type="protein sequence ID" value="MEU8137123.1"/>
    <property type="molecule type" value="Genomic_DNA"/>
</dbReference>
<name>A0ABV3DN07_9ACTN</name>
<reference evidence="2 3" key="1">
    <citation type="submission" date="2024-06" db="EMBL/GenBank/DDBJ databases">
        <title>The Natural Products Discovery Center: Release of the First 8490 Sequenced Strains for Exploring Actinobacteria Biosynthetic Diversity.</title>
        <authorList>
            <person name="Kalkreuter E."/>
            <person name="Kautsar S.A."/>
            <person name="Yang D."/>
            <person name="Bader C.D."/>
            <person name="Teijaro C.N."/>
            <person name="Fluegel L."/>
            <person name="Davis C.M."/>
            <person name="Simpson J.R."/>
            <person name="Lauterbach L."/>
            <person name="Steele A.D."/>
            <person name="Gui C."/>
            <person name="Meng S."/>
            <person name="Li G."/>
            <person name="Viehrig K."/>
            <person name="Ye F."/>
            <person name="Su P."/>
            <person name="Kiefer A.F."/>
            <person name="Nichols A."/>
            <person name="Cepeda A.J."/>
            <person name="Yan W."/>
            <person name="Fan B."/>
            <person name="Jiang Y."/>
            <person name="Adhikari A."/>
            <person name="Zheng C.-J."/>
            <person name="Schuster L."/>
            <person name="Cowan T.M."/>
            <person name="Smanski M.J."/>
            <person name="Chevrette M.G."/>
            <person name="De Carvalho L.P.S."/>
            <person name="Shen B."/>
        </authorList>
    </citation>
    <scope>NUCLEOTIDE SEQUENCE [LARGE SCALE GENOMIC DNA]</scope>
    <source>
        <strain evidence="2 3">NPDC048946</strain>
    </source>
</reference>
<dbReference type="InterPro" id="IPR046263">
    <property type="entry name" value="DUF6296"/>
</dbReference>
<feature type="region of interest" description="Disordered" evidence="1">
    <location>
        <begin position="1"/>
        <end position="22"/>
    </location>
</feature>
<keyword evidence="3" id="KW-1185">Reference proteome</keyword>
<comment type="caution">
    <text evidence="2">The sequence shown here is derived from an EMBL/GenBank/DDBJ whole genome shotgun (WGS) entry which is preliminary data.</text>
</comment>
<evidence type="ECO:0000313" key="2">
    <source>
        <dbReference type="EMBL" id="MEU8137123.1"/>
    </source>
</evidence>
<dbReference type="Proteomes" id="UP001551482">
    <property type="component" value="Unassembled WGS sequence"/>
</dbReference>
<organism evidence="2 3">
    <name type="scientific">Streptodolium elevatio</name>
    <dbReference type="NCBI Taxonomy" id="3157996"/>
    <lineage>
        <taxon>Bacteria</taxon>
        <taxon>Bacillati</taxon>
        <taxon>Actinomycetota</taxon>
        <taxon>Actinomycetes</taxon>
        <taxon>Kitasatosporales</taxon>
        <taxon>Streptomycetaceae</taxon>
        <taxon>Streptodolium</taxon>
    </lineage>
</organism>
<protein>
    <submittedName>
        <fullName evidence="2">DUF6296 family protein</fullName>
    </submittedName>
</protein>
<proteinExistence type="predicted"/>
<accession>A0ABV3DN07</accession>
<evidence type="ECO:0000256" key="1">
    <source>
        <dbReference type="SAM" id="MobiDB-lite"/>
    </source>
</evidence>
<evidence type="ECO:0000313" key="3">
    <source>
        <dbReference type="Proteomes" id="UP001551482"/>
    </source>
</evidence>
<sequence length="78" mass="8105">MPPTADRYAVTLTGGSGGPHTPPTVLTVHRTELHGPEGLPVYADASGLFRVQIAGDIARPLTGTDSFGHKLLHAVPLP</sequence>